<feature type="domain" description="IFT52 central" evidence="2">
    <location>
        <begin position="242"/>
        <end position="322"/>
    </location>
</feature>
<dbReference type="InterPro" id="IPR055458">
    <property type="entry name" value="IFT52_GIFT"/>
</dbReference>
<protein>
    <submittedName>
        <fullName evidence="4">Intraflagellar transport protein 52-like protein</fullName>
    </submittedName>
</protein>
<dbReference type="PANTHER" id="PTHR12969:SF7">
    <property type="entry name" value="INTRAFLAGELLAR TRANSPORT PROTEIN 52 HOMOLOG"/>
    <property type="match status" value="1"/>
</dbReference>
<dbReference type="OrthoDB" id="10259368at2759"/>
<dbReference type="InterPro" id="IPR039975">
    <property type="entry name" value="IFT52"/>
</dbReference>
<dbReference type="GO" id="GO:0060271">
    <property type="term" value="P:cilium assembly"/>
    <property type="evidence" value="ECO:0007669"/>
    <property type="project" value="TreeGrafter"/>
</dbReference>
<dbReference type="CDD" id="cd23683">
    <property type="entry name" value="IFT52_CTD"/>
    <property type="match status" value="1"/>
</dbReference>
<dbReference type="PANTHER" id="PTHR12969">
    <property type="entry name" value="NGD5/OSM-6/IFT52"/>
    <property type="match status" value="1"/>
</dbReference>
<sequence>MERLKILCRRLKSKGYNLAVNKGLISKDCLSYSSIFVLMLPRETLTTKELQNLDKYTNCGGRILVTGSEGKNLSNINIFLKKFGMEFRNDSVIRTLRFAPYHYPKEALILDSIANAALSDGYHGYPCTEKEKRYKLFPFIYPFGCSMDVQRNSVVLLSTGNVCYPFSRPVCAFYQDTRTDGRIIAIGSTLAFTDDYIRKENNLKLVEIIFHFLTDKVVNLSLPDVQCPDISDYALLPNIADLSDLPYSCLQNSEETSAYSMAMLQRKIYQFDNRHVSRVLSAYKELNMMHEKLKIIKPKFEAPLPDLRPALIPPRFRGLSNPGLEMFDLDDFFMSQSTRLSQLTNKCTDDDLEYYIRICSKLIALD</sequence>
<dbReference type="Pfam" id="PF21178">
    <property type="entry name" value="Itf52_C"/>
    <property type="match status" value="1"/>
</dbReference>
<keyword evidence="4" id="KW-0282">Flagellum</keyword>
<dbReference type="GO" id="GO:0005814">
    <property type="term" value="C:centriole"/>
    <property type="evidence" value="ECO:0007669"/>
    <property type="project" value="TreeGrafter"/>
</dbReference>
<keyword evidence="5" id="KW-1185">Reference proteome</keyword>
<keyword evidence="4" id="KW-0969">Cilium</keyword>
<dbReference type="STRING" id="407821.A0A087T7R4"/>
<evidence type="ECO:0000259" key="2">
    <source>
        <dbReference type="Pfam" id="PF23352"/>
    </source>
</evidence>
<evidence type="ECO:0000313" key="5">
    <source>
        <dbReference type="Proteomes" id="UP000054359"/>
    </source>
</evidence>
<feature type="domain" description="IFT52 GIFT" evidence="3">
    <location>
        <begin position="2"/>
        <end position="222"/>
    </location>
</feature>
<dbReference type="EMBL" id="KK113847">
    <property type="protein sequence ID" value="KFM61153.1"/>
    <property type="molecule type" value="Genomic_DNA"/>
</dbReference>
<dbReference type="OMA" id="YHYPKEA"/>
<dbReference type="AlphaFoldDB" id="A0A087T7R4"/>
<feature type="non-terminal residue" evidence="4">
    <location>
        <position position="366"/>
    </location>
</feature>
<dbReference type="Pfam" id="PF23352">
    <property type="entry name" value="IFT52_central"/>
    <property type="match status" value="1"/>
</dbReference>
<dbReference type="GO" id="GO:0005929">
    <property type="term" value="C:cilium"/>
    <property type="evidence" value="ECO:0007669"/>
    <property type="project" value="TreeGrafter"/>
</dbReference>
<evidence type="ECO:0000259" key="1">
    <source>
        <dbReference type="Pfam" id="PF21178"/>
    </source>
</evidence>
<dbReference type="GO" id="GO:0042073">
    <property type="term" value="P:intraciliary transport"/>
    <property type="evidence" value="ECO:0007669"/>
    <property type="project" value="TreeGrafter"/>
</dbReference>
<accession>A0A087T7R4</accession>
<dbReference type="Pfam" id="PF23355">
    <property type="entry name" value="IFT52_GIFT"/>
    <property type="match status" value="1"/>
</dbReference>
<evidence type="ECO:0000259" key="3">
    <source>
        <dbReference type="Pfam" id="PF23355"/>
    </source>
</evidence>
<keyword evidence="4" id="KW-0966">Cell projection</keyword>
<dbReference type="Proteomes" id="UP000054359">
    <property type="component" value="Unassembled WGS sequence"/>
</dbReference>
<reference evidence="4 5" key="1">
    <citation type="submission" date="2013-11" db="EMBL/GenBank/DDBJ databases">
        <title>Genome sequencing of Stegodyphus mimosarum.</title>
        <authorList>
            <person name="Bechsgaard J."/>
        </authorList>
    </citation>
    <scope>NUCLEOTIDE SEQUENCE [LARGE SCALE GENOMIC DNA]</scope>
</reference>
<evidence type="ECO:0000313" key="4">
    <source>
        <dbReference type="EMBL" id="KFM61153.1"/>
    </source>
</evidence>
<name>A0A087T7R4_STEMI</name>
<feature type="domain" description="Intraflagellar transport protein 52 C-terminal" evidence="1">
    <location>
        <begin position="333"/>
        <end position="364"/>
    </location>
</feature>
<proteinExistence type="predicted"/>
<gene>
    <name evidence="4" type="ORF">X975_04256</name>
</gene>
<dbReference type="InterPro" id="IPR048643">
    <property type="entry name" value="Itf52_C"/>
</dbReference>
<dbReference type="InterPro" id="IPR055460">
    <property type="entry name" value="IFT52_central"/>
</dbReference>
<organism evidence="4 5">
    <name type="scientific">Stegodyphus mimosarum</name>
    <name type="common">African social velvet spider</name>
    <dbReference type="NCBI Taxonomy" id="407821"/>
    <lineage>
        <taxon>Eukaryota</taxon>
        <taxon>Metazoa</taxon>
        <taxon>Ecdysozoa</taxon>
        <taxon>Arthropoda</taxon>
        <taxon>Chelicerata</taxon>
        <taxon>Arachnida</taxon>
        <taxon>Araneae</taxon>
        <taxon>Araneomorphae</taxon>
        <taxon>Entelegynae</taxon>
        <taxon>Eresoidea</taxon>
        <taxon>Eresidae</taxon>
        <taxon>Stegodyphus</taxon>
    </lineage>
</organism>
<dbReference type="GO" id="GO:0030992">
    <property type="term" value="C:intraciliary transport particle B"/>
    <property type="evidence" value="ECO:0007669"/>
    <property type="project" value="TreeGrafter"/>
</dbReference>
<dbReference type="Gene3D" id="6.10.250.2800">
    <property type="match status" value="1"/>
</dbReference>